<organism evidence="2 3">
    <name type="scientific">Eggerthella guodeyinii</name>
    <dbReference type="NCBI Taxonomy" id="2690837"/>
    <lineage>
        <taxon>Bacteria</taxon>
        <taxon>Bacillati</taxon>
        <taxon>Actinomycetota</taxon>
        <taxon>Coriobacteriia</taxon>
        <taxon>Eggerthellales</taxon>
        <taxon>Eggerthellaceae</taxon>
        <taxon>Eggerthella</taxon>
    </lineage>
</organism>
<dbReference type="AlphaFoldDB" id="A0A6L7ISZ4"/>
<dbReference type="Gene3D" id="3.30.2310.20">
    <property type="entry name" value="RelE-like"/>
    <property type="match status" value="1"/>
</dbReference>
<sequence length="112" mass="12969">MGSLMARLAPAYRPRASYDIESIVVYIGQVLDSPKAARTRYESLKETVSLLCDMPDLGRPFDDDRLVFRDRRSYRVGSYRLFYSYSADTLTIWRVVHSTQDMDDYALVDLVD</sequence>
<dbReference type="EMBL" id="CP063310">
    <property type="protein sequence ID" value="QOS67008.1"/>
    <property type="molecule type" value="Genomic_DNA"/>
</dbReference>
<dbReference type="Proteomes" id="UP000478463">
    <property type="component" value="Chromosome"/>
</dbReference>
<dbReference type="RefSeq" id="WP_160942233.1">
    <property type="nucleotide sequence ID" value="NZ_CP063310.1"/>
</dbReference>
<proteinExistence type="predicted"/>
<name>A0A6L7ISZ4_9ACTN</name>
<dbReference type="SUPFAM" id="SSF143011">
    <property type="entry name" value="RelE-like"/>
    <property type="match status" value="1"/>
</dbReference>
<evidence type="ECO:0000313" key="2">
    <source>
        <dbReference type="EMBL" id="QOS67008.1"/>
    </source>
</evidence>
<accession>A0A6L7ISZ4</accession>
<dbReference type="InterPro" id="IPR035093">
    <property type="entry name" value="RelE/ParE_toxin_dom_sf"/>
</dbReference>
<evidence type="ECO:0000313" key="3">
    <source>
        <dbReference type="Proteomes" id="UP000478463"/>
    </source>
</evidence>
<gene>
    <name evidence="2" type="ORF">GS424_010665</name>
</gene>
<protein>
    <submittedName>
        <fullName evidence="2">Type II toxin-antitoxin system RelE/ParE family toxin</fullName>
    </submittedName>
</protein>
<dbReference type="KEGG" id="egd:GS424_010665"/>
<evidence type="ECO:0000256" key="1">
    <source>
        <dbReference type="ARBA" id="ARBA00022649"/>
    </source>
</evidence>
<dbReference type="InterPro" id="IPR007712">
    <property type="entry name" value="RelE/ParE_toxin"/>
</dbReference>
<dbReference type="Pfam" id="PF05016">
    <property type="entry name" value="ParE_toxin"/>
    <property type="match status" value="1"/>
</dbReference>
<reference evidence="2 3" key="1">
    <citation type="submission" date="2020-10" db="EMBL/GenBank/DDBJ databases">
        <title>Eggerthella sp. nov., isolated from human feces.</title>
        <authorList>
            <person name="Yajun G."/>
        </authorList>
    </citation>
    <scope>NUCLEOTIDE SEQUENCE [LARGE SCALE GENOMIC DNA]</scope>
    <source>
        <strain evidence="2 3">HF-1101</strain>
    </source>
</reference>
<keyword evidence="1" id="KW-1277">Toxin-antitoxin system</keyword>